<sequence>MDGLSPAYDLVPEIAAYLRSLGRRQKVSLLAATPDAAPELQVAGRFRR</sequence>
<comment type="caution">
    <text evidence="1">The sequence shown here is derived from an EMBL/GenBank/DDBJ whole genome shotgun (WGS) entry which is preliminary data.</text>
</comment>
<name>A0ABW4WBU6_9HYPH</name>
<accession>A0ABW4WBU6</accession>
<dbReference type="Proteomes" id="UP001597349">
    <property type="component" value="Unassembled WGS sequence"/>
</dbReference>
<proteinExistence type="predicted"/>
<reference evidence="2" key="1">
    <citation type="journal article" date="2019" name="Int. J. Syst. Evol. Microbiol.">
        <title>The Global Catalogue of Microorganisms (GCM) 10K type strain sequencing project: providing services to taxonomists for standard genome sequencing and annotation.</title>
        <authorList>
            <consortium name="The Broad Institute Genomics Platform"/>
            <consortium name="The Broad Institute Genome Sequencing Center for Infectious Disease"/>
            <person name="Wu L."/>
            <person name="Ma J."/>
        </authorList>
    </citation>
    <scope>NUCLEOTIDE SEQUENCE [LARGE SCALE GENOMIC DNA]</scope>
    <source>
        <strain evidence="2">CGMCC 1.16226</strain>
    </source>
</reference>
<organism evidence="1 2">
    <name type="scientific">Mesorhizobium calcicola</name>
    <dbReference type="NCBI Taxonomy" id="1300310"/>
    <lineage>
        <taxon>Bacteria</taxon>
        <taxon>Pseudomonadati</taxon>
        <taxon>Pseudomonadota</taxon>
        <taxon>Alphaproteobacteria</taxon>
        <taxon>Hyphomicrobiales</taxon>
        <taxon>Phyllobacteriaceae</taxon>
        <taxon>Mesorhizobium</taxon>
    </lineage>
</organism>
<evidence type="ECO:0000313" key="1">
    <source>
        <dbReference type="EMBL" id="MFD2053671.1"/>
    </source>
</evidence>
<protein>
    <submittedName>
        <fullName evidence="1">Uncharacterized protein</fullName>
    </submittedName>
</protein>
<dbReference type="EMBL" id="JBHUGY010000019">
    <property type="protein sequence ID" value="MFD2053671.1"/>
    <property type="molecule type" value="Genomic_DNA"/>
</dbReference>
<gene>
    <name evidence="1" type="ORF">ACFSQT_11390</name>
</gene>
<evidence type="ECO:0000313" key="2">
    <source>
        <dbReference type="Proteomes" id="UP001597349"/>
    </source>
</evidence>
<dbReference type="RefSeq" id="WP_379018552.1">
    <property type="nucleotide sequence ID" value="NZ_JBHUGY010000019.1"/>
</dbReference>
<keyword evidence="2" id="KW-1185">Reference proteome</keyword>